<sequence>MRVNGLRISPHVDDNEGLLLRDSDYFVSGGIHFCETKWRESIPKHANGPDSGRLLSWIREGVLVADLWRDFKGNFKGLSFNAPIPPRRYFPNHASCIPFSQFIADTLSSRIKNGSIRVWGKVGQCQLPRIIMPLTVEPSKPRLCHDERFLNLWVRDLPFQLETLKDVTRIAPKDAFMFKTDEFSRFDHVKIHPDDQTYFGIAFG</sequence>
<comment type="caution">
    <text evidence="1">The sequence shown here is derived from an EMBL/GenBank/DDBJ whole genome shotgun (WGS) entry which is preliminary data.</text>
</comment>
<gene>
    <name evidence="1" type="ORF">OFUS_LOCUS25301</name>
</gene>
<dbReference type="OrthoDB" id="6277301at2759"/>
<evidence type="ECO:0000313" key="1">
    <source>
        <dbReference type="EMBL" id="CAH1801514.1"/>
    </source>
</evidence>
<keyword evidence="2" id="KW-1185">Reference proteome</keyword>
<dbReference type="SUPFAM" id="SSF56672">
    <property type="entry name" value="DNA/RNA polymerases"/>
    <property type="match status" value="1"/>
</dbReference>
<accession>A0A8S4Q6M7</accession>
<feature type="non-terminal residue" evidence="1">
    <location>
        <position position="204"/>
    </location>
</feature>
<dbReference type="InterPro" id="IPR043502">
    <property type="entry name" value="DNA/RNA_pol_sf"/>
</dbReference>
<name>A0A8S4Q6M7_OWEFU</name>
<protein>
    <submittedName>
        <fullName evidence="1">Uncharacterized protein</fullName>
    </submittedName>
</protein>
<dbReference type="EMBL" id="CAIIXF020000012">
    <property type="protein sequence ID" value="CAH1801514.1"/>
    <property type="molecule type" value="Genomic_DNA"/>
</dbReference>
<organism evidence="1 2">
    <name type="scientific">Owenia fusiformis</name>
    <name type="common">Polychaete worm</name>
    <dbReference type="NCBI Taxonomy" id="6347"/>
    <lineage>
        <taxon>Eukaryota</taxon>
        <taxon>Metazoa</taxon>
        <taxon>Spiralia</taxon>
        <taxon>Lophotrochozoa</taxon>
        <taxon>Annelida</taxon>
        <taxon>Polychaeta</taxon>
        <taxon>Sedentaria</taxon>
        <taxon>Canalipalpata</taxon>
        <taxon>Sabellida</taxon>
        <taxon>Oweniida</taxon>
        <taxon>Oweniidae</taxon>
        <taxon>Owenia</taxon>
    </lineage>
</organism>
<reference evidence="1" key="1">
    <citation type="submission" date="2022-03" db="EMBL/GenBank/DDBJ databases">
        <authorList>
            <person name="Martin C."/>
        </authorList>
    </citation>
    <scope>NUCLEOTIDE SEQUENCE</scope>
</reference>
<evidence type="ECO:0000313" key="2">
    <source>
        <dbReference type="Proteomes" id="UP000749559"/>
    </source>
</evidence>
<dbReference type="Proteomes" id="UP000749559">
    <property type="component" value="Unassembled WGS sequence"/>
</dbReference>
<proteinExistence type="predicted"/>
<dbReference type="AlphaFoldDB" id="A0A8S4Q6M7"/>